<evidence type="ECO:0000259" key="13">
    <source>
        <dbReference type="Pfam" id="PF00593"/>
    </source>
</evidence>
<keyword evidence="4" id="KW-0410">Iron transport</keyword>
<evidence type="ECO:0000256" key="11">
    <source>
        <dbReference type="PROSITE-ProRule" id="PRU01360"/>
    </source>
</evidence>
<evidence type="ECO:0000256" key="2">
    <source>
        <dbReference type="ARBA" id="ARBA00022448"/>
    </source>
</evidence>
<reference evidence="15 16" key="1">
    <citation type="submission" date="2016-11" db="EMBL/GenBank/DDBJ databases">
        <title>Trade-off between light-utilization and light-protection in marine flavobacteria.</title>
        <authorList>
            <person name="Kumagai Y."/>
        </authorList>
    </citation>
    <scope>NUCLEOTIDE SEQUENCE [LARGE SCALE GENOMIC DNA]</scope>
    <source>
        <strain evidence="15 16">NBRC 107125</strain>
    </source>
</reference>
<dbReference type="OrthoDB" id="7051185at2"/>
<dbReference type="InterPro" id="IPR039426">
    <property type="entry name" value="TonB-dep_rcpt-like"/>
</dbReference>
<dbReference type="KEGG" id="osg:BST96_02650"/>
<dbReference type="Proteomes" id="UP000193450">
    <property type="component" value="Chromosome"/>
</dbReference>
<evidence type="ECO:0000256" key="4">
    <source>
        <dbReference type="ARBA" id="ARBA00022496"/>
    </source>
</evidence>
<proteinExistence type="inferred from homology"/>
<evidence type="ECO:0000256" key="12">
    <source>
        <dbReference type="RuleBase" id="RU003357"/>
    </source>
</evidence>
<dbReference type="AlphaFoldDB" id="A0A1X9N4Q2"/>
<evidence type="ECO:0000313" key="16">
    <source>
        <dbReference type="Proteomes" id="UP000193450"/>
    </source>
</evidence>
<keyword evidence="3 11" id="KW-1134">Transmembrane beta strand</keyword>
<dbReference type="EMBL" id="CP019343">
    <property type="protein sequence ID" value="ARN73100.1"/>
    <property type="molecule type" value="Genomic_DNA"/>
</dbReference>
<keyword evidence="16" id="KW-1185">Reference proteome</keyword>
<keyword evidence="5 11" id="KW-0812">Transmembrane</keyword>
<dbReference type="InterPro" id="IPR012910">
    <property type="entry name" value="Plug_dom"/>
</dbReference>
<evidence type="ECO:0000256" key="10">
    <source>
        <dbReference type="ARBA" id="ARBA00023237"/>
    </source>
</evidence>
<name>A0A1X9N4Q2_9GAMM</name>
<comment type="subcellular location">
    <subcellularLocation>
        <location evidence="1 11">Cell outer membrane</location>
        <topology evidence="1 11">Multi-pass membrane protein</topology>
    </subcellularLocation>
</comment>
<dbReference type="SUPFAM" id="SSF56935">
    <property type="entry name" value="Porins"/>
    <property type="match status" value="1"/>
</dbReference>
<dbReference type="PROSITE" id="PS52016">
    <property type="entry name" value="TONB_DEPENDENT_REC_3"/>
    <property type="match status" value="1"/>
</dbReference>
<evidence type="ECO:0000256" key="5">
    <source>
        <dbReference type="ARBA" id="ARBA00022692"/>
    </source>
</evidence>
<accession>A0A1X9N4Q2</accession>
<evidence type="ECO:0000256" key="6">
    <source>
        <dbReference type="ARBA" id="ARBA00023004"/>
    </source>
</evidence>
<evidence type="ECO:0000256" key="7">
    <source>
        <dbReference type="ARBA" id="ARBA00023065"/>
    </source>
</evidence>
<comment type="similarity">
    <text evidence="11 12">Belongs to the TonB-dependent receptor family.</text>
</comment>
<dbReference type="InterPro" id="IPR000531">
    <property type="entry name" value="Beta-barrel_TonB"/>
</dbReference>
<dbReference type="STRING" id="716816.BST96_02650"/>
<dbReference type="RefSeq" id="WP_085757196.1">
    <property type="nucleotide sequence ID" value="NZ_CP019343.1"/>
</dbReference>
<evidence type="ECO:0000256" key="8">
    <source>
        <dbReference type="ARBA" id="ARBA00023077"/>
    </source>
</evidence>
<keyword evidence="8 12" id="KW-0798">TonB box</keyword>
<evidence type="ECO:0000256" key="9">
    <source>
        <dbReference type="ARBA" id="ARBA00023136"/>
    </source>
</evidence>
<keyword evidence="10 11" id="KW-0998">Cell outer membrane</keyword>
<dbReference type="PANTHER" id="PTHR32552:SF81">
    <property type="entry name" value="TONB-DEPENDENT OUTER MEMBRANE RECEPTOR"/>
    <property type="match status" value="1"/>
</dbReference>
<evidence type="ECO:0008006" key="17">
    <source>
        <dbReference type="Google" id="ProtNLM"/>
    </source>
</evidence>
<evidence type="ECO:0000313" key="15">
    <source>
        <dbReference type="EMBL" id="ARN73100.1"/>
    </source>
</evidence>
<keyword evidence="2 11" id="KW-0813">Transport</keyword>
<evidence type="ECO:0000256" key="1">
    <source>
        <dbReference type="ARBA" id="ARBA00004571"/>
    </source>
</evidence>
<dbReference type="Gene3D" id="2.40.170.20">
    <property type="entry name" value="TonB-dependent receptor, beta-barrel domain"/>
    <property type="match status" value="1"/>
</dbReference>
<protein>
    <recommendedName>
        <fullName evidence="17">TonB-dependent receptor</fullName>
    </recommendedName>
</protein>
<organism evidence="15 16">
    <name type="scientific">Oceanicoccus sagamiensis</name>
    <dbReference type="NCBI Taxonomy" id="716816"/>
    <lineage>
        <taxon>Bacteria</taxon>
        <taxon>Pseudomonadati</taxon>
        <taxon>Pseudomonadota</taxon>
        <taxon>Gammaproteobacteria</taxon>
        <taxon>Cellvibrionales</taxon>
        <taxon>Spongiibacteraceae</taxon>
        <taxon>Oceanicoccus</taxon>
    </lineage>
</organism>
<dbReference type="GO" id="GO:0009279">
    <property type="term" value="C:cell outer membrane"/>
    <property type="evidence" value="ECO:0007669"/>
    <property type="project" value="UniProtKB-SubCell"/>
</dbReference>
<feature type="domain" description="TonB-dependent receptor plug" evidence="14">
    <location>
        <begin position="51"/>
        <end position="161"/>
    </location>
</feature>
<dbReference type="GO" id="GO:0006826">
    <property type="term" value="P:iron ion transport"/>
    <property type="evidence" value="ECO:0007669"/>
    <property type="project" value="UniProtKB-KW"/>
</dbReference>
<keyword evidence="9 11" id="KW-0472">Membrane</keyword>
<feature type="domain" description="TonB-dependent receptor-like beta-barrel" evidence="13">
    <location>
        <begin position="263"/>
        <end position="727"/>
    </location>
</feature>
<sequence length="771" mass="84349">MRASNPFAFPLTAIALLVGGTLAAPYTLAQSDSGLMLEEVTVTARKKTESLQEVSVAVTAFSPEMIKNLGLVSVQDIQMMTPSLNIYPSEGASASPIIELRGQIQGDSTAVTLDPSVGIYFNGVYLGRAQGAMSEMFDIAGIEVLKGPQGILYGRNSTGGALKIETVKADPSAGLTGFVSTTAGNYDAQIVEGAINLPVTDSAAIRIAARNNQRDGWSDQVIMGPDGVVTDHVELNSIDSETYRISASWDATDSLYIEAGGDYWDANDVGTLLRQRGGDVWTGFEFIQYDNDRSVGVAYVPSDANASNEGYYLSLENEFESLTAKAILAHREWSFYQRFDLAATNLNIAFPELDQFGDQDSVELQLSGDALNQDLQWMVGLYYFKEEASDYTSALDVQGIDFADFVFDGTAESESQSIFGHLVYAINEQFSAQLGLRYTQDEKSILSSNIDGYAWFDGDGENLDKEAVTLNPLACPFGWETDTNTFTPKQGVKASATECEADLTEDYEYVSWTVGLDWFFSDKGMAYIKNSLGQRAGGQNIRGGGQVVLPIGGETVDSLAPFDPEEVLDTEVGIKYDTENGRGRINAAYFYTDYSEYQYSEIIGVSTFVYNLGDATIQGFEAEVSYLLLEGLMVSGFGSYLDFEYDEALFQQDAPKYKYGFTFSYSLLQSYGEWLFTTNYSYTDGVEVLNVDYVNDFVPTDGYELVNARAALMLDSGLSIAVFGRNLTDEKYMNAALGSTAADFGYGDVETLQVAADGEPRMYGVELYYEF</sequence>
<evidence type="ECO:0000256" key="3">
    <source>
        <dbReference type="ARBA" id="ARBA00022452"/>
    </source>
</evidence>
<dbReference type="Pfam" id="PF07715">
    <property type="entry name" value="Plug"/>
    <property type="match status" value="1"/>
</dbReference>
<keyword evidence="7" id="KW-0406">Ion transport</keyword>
<dbReference type="PANTHER" id="PTHR32552">
    <property type="entry name" value="FERRICHROME IRON RECEPTOR-RELATED"/>
    <property type="match status" value="1"/>
</dbReference>
<keyword evidence="6" id="KW-0408">Iron</keyword>
<dbReference type="InterPro" id="IPR036942">
    <property type="entry name" value="Beta-barrel_TonB_sf"/>
</dbReference>
<dbReference type="Pfam" id="PF00593">
    <property type="entry name" value="TonB_dep_Rec_b-barrel"/>
    <property type="match status" value="1"/>
</dbReference>
<evidence type="ECO:0000259" key="14">
    <source>
        <dbReference type="Pfam" id="PF07715"/>
    </source>
</evidence>
<gene>
    <name evidence="15" type="ORF">BST96_02650</name>
</gene>